<organism evidence="2 3">
    <name type="scientific">Lactuca sativa</name>
    <name type="common">Garden lettuce</name>
    <dbReference type="NCBI Taxonomy" id="4236"/>
    <lineage>
        <taxon>Eukaryota</taxon>
        <taxon>Viridiplantae</taxon>
        <taxon>Streptophyta</taxon>
        <taxon>Embryophyta</taxon>
        <taxon>Tracheophyta</taxon>
        <taxon>Spermatophyta</taxon>
        <taxon>Magnoliopsida</taxon>
        <taxon>eudicotyledons</taxon>
        <taxon>Gunneridae</taxon>
        <taxon>Pentapetalae</taxon>
        <taxon>asterids</taxon>
        <taxon>campanulids</taxon>
        <taxon>Asterales</taxon>
        <taxon>Asteraceae</taxon>
        <taxon>Cichorioideae</taxon>
        <taxon>Cichorieae</taxon>
        <taxon>Lactucinae</taxon>
        <taxon>Lactuca</taxon>
    </lineage>
</organism>
<dbReference type="AlphaFoldDB" id="A0A9R1X1N3"/>
<keyword evidence="3" id="KW-1185">Reference proteome</keyword>
<dbReference type="PANTHER" id="PTHR33710:SF64">
    <property type="entry name" value="ENDONUCLEASE_EXONUCLEASE_PHOSPHATASE DOMAIN-CONTAINING PROTEIN"/>
    <property type="match status" value="1"/>
</dbReference>
<name>A0A9R1X1N3_LACSA</name>
<feature type="region of interest" description="Disordered" evidence="1">
    <location>
        <begin position="115"/>
        <end position="136"/>
    </location>
</feature>
<proteinExistence type="predicted"/>
<dbReference type="PANTHER" id="PTHR33710">
    <property type="entry name" value="BNAC02G09200D PROTEIN"/>
    <property type="match status" value="1"/>
</dbReference>
<gene>
    <name evidence="2" type="ORF">LSAT_V11C700383790</name>
</gene>
<accession>A0A9R1X1N3</accession>
<evidence type="ECO:0000313" key="3">
    <source>
        <dbReference type="Proteomes" id="UP000235145"/>
    </source>
</evidence>
<reference evidence="2 3" key="1">
    <citation type="journal article" date="2017" name="Nat. Commun.">
        <title>Genome assembly with in vitro proximity ligation data and whole-genome triplication in lettuce.</title>
        <authorList>
            <person name="Reyes-Chin-Wo S."/>
            <person name="Wang Z."/>
            <person name="Yang X."/>
            <person name="Kozik A."/>
            <person name="Arikit S."/>
            <person name="Song C."/>
            <person name="Xia L."/>
            <person name="Froenicke L."/>
            <person name="Lavelle D.O."/>
            <person name="Truco M.J."/>
            <person name="Xia R."/>
            <person name="Zhu S."/>
            <person name="Xu C."/>
            <person name="Xu H."/>
            <person name="Xu X."/>
            <person name="Cox K."/>
            <person name="Korf I."/>
            <person name="Meyers B.C."/>
            <person name="Michelmore R.W."/>
        </authorList>
    </citation>
    <scope>NUCLEOTIDE SEQUENCE [LARGE SCALE GENOMIC DNA]</scope>
    <source>
        <strain evidence="3">cv. Salinas</strain>
        <tissue evidence="2">Seedlings</tissue>
    </source>
</reference>
<evidence type="ECO:0000313" key="2">
    <source>
        <dbReference type="EMBL" id="KAJ0195009.1"/>
    </source>
</evidence>
<comment type="caution">
    <text evidence="2">The sequence shown here is derived from an EMBL/GenBank/DDBJ whole genome shotgun (WGS) entry which is preliminary data.</text>
</comment>
<dbReference type="EMBL" id="NBSK02000007">
    <property type="protein sequence ID" value="KAJ0195009.1"/>
    <property type="molecule type" value="Genomic_DNA"/>
</dbReference>
<sequence>MGKCFKEDGDTDVEEGEMVESDDDVYVQSLQEKLCEKSFPISHGMHVNPLFKSDAKKDNDPIQLDPLIAKETTSHLIQVKDDFIIELDPQLPPGFMPTVSTMGNKTDEIVDHIPNKNIKEKDGDSGSNGDVSTRRKKETTVVVGNALGWDMSGCEQNIDYIIAINGENFGNQCMFCPLMFKYLETGRKEYGKKTYVTFITLIFLRFKRLKLFILIFALFVSCELLNLIRKWSGSMVLIGEFNEAWEASERFGSVFIKVMLIFFNEFILEAQLVEVDLGGYVFTWMDTWASKMSELYICLRSNGFLDIFGCVSVVVLHKFIPNHRPIVLKEKAVDFGPTLFLFFNLWLDMEDFHKLVIGTWLNDEKEGLSSYISAMDILVDQGVASSEDLISTNEEIQKLTDLQRIDAEDLAQKAKVKWAIDHFSPDLGPRMWCDVEFPKRLNSLQSYSLEVPFSREEIQHAVWDCGSDRASGRCCLLIEDYFATTIFPKGCNSSFIDLIPKVCSPKLVSNFRPINLVGCQYKIIGKLLANGSGVALALCSMPLLKAEISWIALWFLMKLWNGIKKEEELLKSLRFLAMGLPRFGNG</sequence>
<evidence type="ECO:0000256" key="1">
    <source>
        <dbReference type="SAM" id="MobiDB-lite"/>
    </source>
</evidence>
<protein>
    <submittedName>
        <fullName evidence="2">Uncharacterized protein</fullName>
    </submittedName>
</protein>
<feature type="compositionally biased region" description="Basic and acidic residues" evidence="1">
    <location>
        <begin position="115"/>
        <end position="124"/>
    </location>
</feature>
<dbReference type="Proteomes" id="UP000235145">
    <property type="component" value="Unassembled WGS sequence"/>
</dbReference>